<evidence type="ECO:0000256" key="8">
    <source>
        <dbReference type="ARBA" id="ARBA00023136"/>
    </source>
</evidence>
<dbReference type="EC" id="2.3.1.199" evidence="10"/>
<keyword evidence="8 10" id="KW-0472">Membrane</keyword>
<comment type="similarity">
    <text evidence="10">Belongs to the ELO family.</text>
</comment>
<sequence length="338" mass="38983">MVVPSGQVIKGILFLGKYRTQVTHEHLHAEEEESSYTRLFLSSGWDTYFSSLTNVADIYRTRTKKTETSDSRVRGWFMLDSYLPTFFLTVLYLLSIWLGNKYMKNRHALSLRGILTLYNLGITLLSLYMLAELLLSSWEGGYNLQCQDLTSAGEADVRVAKVLWWYYFSKSIEFLDTIFFVLRKKTSQITFLHVYHHASMFNIWWCVLNWIPCGQTERVSYNLCVKTQDSRRFLWTDIEQFYPHSHVLLLRPLCVSVYAQVSVVEEISHTGSAGAVRAHHHTYHECGGQALWLPPGLSDLPVFLHAHISHPLPELLCADIPEKASEGKYGRATCRERS</sequence>
<evidence type="ECO:0000256" key="1">
    <source>
        <dbReference type="ARBA" id="ARBA00004141"/>
    </source>
</evidence>
<comment type="caution">
    <text evidence="10">Lacks conserved residue(s) required for the propagation of feature annotation.</text>
</comment>
<comment type="subcellular location">
    <subcellularLocation>
        <location evidence="1">Membrane</location>
        <topology evidence="1">Multi-pass membrane protein</topology>
    </subcellularLocation>
</comment>
<keyword evidence="7 10" id="KW-0443">Lipid metabolism</keyword>
<comment type="catalytic activity">
    <reaction evidence="10">
        <text>a very-long-chain acyl-CoA + malonyl-CoA + H(+) = a very-long-chain 3-oxoacyl-CoA + CO2 + CoA</text>
        <dbReference type="Rhea" id="RHEA:32727"/>
        <dbReference type="ChEBI" id="CHEBI:15378"/>
        <dbReference type="ChEBI" id="CHEBI:16526"/>
        <dbReference type="ChEBI" id="CHEBI:57287"/>
        <dbReference type="ChEBI" id="CHEBI:57384"/>
        <dbReference type="ChEBI" id="CHEBI:90725"/>
        <dbReference type="ChEBI" id="CHEBI:90736"/>
        <dbReference type="EC" id="2.3.1.199"/>
    </reaction>
</comment>
<dbReference type="GO" id="GO:0006633">
    <property type="term" value="P:fatty acid biosynthetic process"/>
    <property type="evidence" value="ECO:0007669"/>
    <property type="project" value="UniProtKB-KW"/>
</dbReference>
<evidence type="ECO:0000256" key="6">
    <source>
        <dbReference type="ARBA" id="ARBA00022989"/>
    </source>
</evidence>
<evidence type="ECO:0000256" key="7">
    <source>
        <dbReference type="ARBA" id="ARBA00023098"/>
    </source>
</evidence>
<dbReference type="GO" id="GO:0009922">
    <property type="term" value="F:fatty acid elongase activity"/>
    <property type="evidence" value="ECO:0007669"/>
    <property type="project" value="UniProtKB-EC"/>
</dbReference>
<keyword evidence="6 10" id="KW-1133">Transmembrane helix</keyword>
<keyword evidence="9 10" id="KW-0275">Fatty acid biosynthesis</keyword>
<evidence type="ECO:0000313" key="12">
    <source>
        <dbReference type="Proteomes" id="UP000694429"/>
    </source>
</evidence>
<dbReference type="PROSITE" id="PS01188">
    <property type="entry name" value="ELO"/>
    <property type="match status" value="1"/>
</dbReference>
<dbReference type="InterPro" id="IPR030457">
    <property type="entry name" value="ELO_CS"/>
</dbReference>
<keyword evidence="4 10" id="KW-0812">Transmembrane</keyword>
<dbReference type="Pfam" id="PF01151">
    <property type="entry name" value="ELO"/>
    <property type="match status" value="1"/>
</dbReference>
<evidence type="ECO:0000256" key="9">
    <source>
        <dbReference type="ARBA" id="ARBA00023160"/>
    </source>
</evidence>
<accession>A0A8C0NPY8</accession>
<dbReference type="InterPro" id="IPR002076">
    <property type="entry name" value="ELO_fam"/>
</dbReference>
<dbReference type="Proteomes" id="UP000694429">
    <property type="component" value="Chromosome 35"/>
</dbReference>
<evidence type="ECO:0000256" key="4">
    <source>
        <dbReference type="ARBA" id="ARBA00022692"/>
    </source>
</evidence>
<name>A0A8C0NPY8_CANLF</name>
<evidence type="ECO:0000313" key="11">
    <source>
        <dbReference type="Ensembl" id="ENSCAFP00030023785.1"/>
    </source>
</evidence>
<feature type="transmembrane region" description="Helical" evidence="10">
    <location>
        <begin position="111"/>
        <end position="131"/>
    </location>
</feature>
<keyword evidence="5 10" id="KW-0276">Fatty acid metabolism</keyword>
<evidence type="ECO:0000256" key="3">
    <source>
        <dbReference type="ARBA" id="ARBA00022679"/>
    </source>
</evidence>
<dbReference type="AlphaFoldDB" id="A0A8C0NPY8"/>
<dbReference type="GO" id="GO:0016020">
    <property type="term" value="C:membrane"/>
    <property type="evidence" value="ECO:0007669"/>
    <property type="project" value="UniProtKB-SubCell"/>
</dbReference>
<protein>
    <recommendedName>
        <fullName evidence="10">Elongation of very long chain fatty acids protein</fullName>
        <ecNumber evidence="10">2.3.1.199</ecNumber>
    </recommendedName>
    <alternativeName>
        <fullName evidence="10">Very-long-chain 3-oxoacyl-CoA synthase</fullName>
    </alternativeName>
</protein>
<reference evidence="11" key="1">
    <citation type="submission" date="2019-03" db="EMBL/GenBank/DDBJ databases">
        <authorList>
            <person name="Warren W.C."/>
            <person name="Johnson G.S."/>
        </authorList>
    </citation>
    <scope>NUCLEOTIDE SEQUENCE [LARGE SCALE GENOMIC DNA]</scope>
    <source>
        <strain evidence="11">Basenji</strain>
    </source>
</reference>
<keyword evidence="3 10" id="KW-0808">Transferase</keyword>
<dbReference type="PANTHER" id="PTHR11157">
    <property type="entry name" value="FATTY ACID ACYL TRANSFERASE-RELATED"/>
    <property type="match status" value="1"/>
</dbReference>
<dbReference type="Ensembl" id="ENSCAFT00030027253.1">
    <property type="protein sequence ID" value="ENSCAFP00030023785.1"/>
    <property type="gene ID" value="ENSCAFG00030014693.1"/>
</dbReference>
<organism evidence="11 12">
    <name type="scientific">Canis lupus familiaris</name>
    <name type="common">Dog</name>
    <name type="synonym">Canis familiaris</name>
    <dbReference type="NCBI Taxonomy" id="9615"/>
    <lineage>
        <taxon>Eukaryota</taxon>
        <taxon>Metazoa</taxon>
        <taxon>Chordata</taxon>
        <taxon>Craniata</taxon>
        <taxon>Vertebrata</taxon>
        <taxon>Euteleostomi</taxon>
        <taxon>Mammalia</taxon>
        <taxon>Eutheria</taxon>
        <taxon>Laurasiatheria</taxon>
        <taxon>Carnivora</taxon>
        <taxon>Caniformia</taxon>
        <taxon>Canidae</taxon>
        <taxon>Canis</taxon>
    </lineage>
</organism>
<evidence type="ECO:0000256" key="10">
    <source>
        <dbReference type="RuleBase" id="RU361115"/>
    </source>
</evidence>
<reference evidence="11" key="2">
    <citation type="submission" date="2025-08" db="UniProtKB">
        <authorList>
            <consortium name="Ensembl"/>
        </authorList>
    </citation>
    <scope>IDENTIFICATION</scope>
</reference>
<feature type="transmembrane region" description="Helical" evidence="10">
    <location>
        <begin position="81"/>
        <end position="99"/>
    </location>
</feature>
<keyword evidence="2 10" id="KW-0444">Lipid biosynthesis</keyword>
<evidence type="ECO:0000256" key="5">
    <source>
        <dbReference type="ARBA" id="ARBA00022832"/>
    </source>
</evidence>
<evidence type="ECO:0000256" key="2">
    <source>
        <dbReference type="ARBA" id="ARBA00022516"/>
    </source>
</evidence>
<proteinExistence type="inferred from homology"/>
<dbReference type="PANTHER" id="PTHR11157:SF16">
    <property type="entry name" value="ELONGATION OF VERY LONG CHAIN FATTY ACIDS PROTEIN 2"/>
    <property type="match status" value="1"/>
</dbReference>